<feature type="domain" description="DUF4190" evidence="3">
    <location>
        <begin position="157"/>
        <end position="217"/>
    </location>
</feature>
<feature type="transmembrane region" description="Helical" evidence="2">
    <location>
        <begin position="162"/>
        <end position="187"/>
    </location>
</feature>
<keyword evidence="2" id="KW-1133">Transmembrane helix</keyword>
<dbReference type="EMBL" id="SODF01000002">
    <property type="protein sequence ID" value="TDW18780.1"/>
    <property type="molecule type" value="Genomic_DNA"/>
</dbReference>
<protein>
    <submittedName>
        <fullName evidence="5">Putative regulator of septum formation</fullName>
    </submittedName>
</protein>
<evidence type="ECO:0000256" key="2">
    <source>
        <dbReference type="SAM" id="Phobius"/>
    </source>
</evidence>
<organism evidence="5 6">
    <name type="scientific">Kribbella kalugense</name>
    <dbReference type="NCBI Taxonomy" id="2512221"/>
    <lineage>
        <taxon>Bacteria</taxon>
        <taxon>Bacillati</taxon>
        <taxon>Actinomycetota</taxon>
        <taxon>Actinomycetes</taxon>
        <taxon>Propionibacteriales</taxon>
        <taxon>Kribbellaceae</taxon>
        <taxon>Kribbella</taxon>
    </lineage>
</organism>
<feature type="region of interest" description="Disordered" evidence="1">
    <location>
        <begin position="1"/>
        <end position="130"/>
    </location>
</feature>
<accession>A0A4R7ZTG3</accession>
<dbReference type="OrthoDB" id="3628931at2"/>
<dbReference type="AlphaFoldDB" id="A0A4R7ZTG3"/>
<evidence type="ECO:0000259" key="4">
    <source>
        <dbReference type="Pfam" id="PF13845"/>
    </source>
</evidence>
<keyword evidence="6" id="KW-1185">Reference proteome</keyword>
<feature type="compositionally biased region" description="Low complexity" evidence="1">
    <location>
        <begin position="34"/>
        <end position="112"/>
    </location>
</feature>
<feature type="domain" description="Septum formation-related" evidence="4">
    <location>
        <begin position="254"/>
        <end position="345"/>
    </location>
</feature>
<comment type="caution">
    <text evidence="5">The sequence shown here is derived from an EMBL/GenBank/DDBJ whole genome shotgun (WGS) entry which is preliminary data.</text>
</comment>
<evidence type="ECO:0000259" key="3">
    <source>
        <dbReference type="Pfam" id="PF13828"/>
    </source>
</evidence>
<dbReference type="Pfam" id="PF13845">
    <property type="entry name" value="Septum_form"/>
    <property type="match status" value="1"/>
</dbReference>
<name>A0A4R7ZTG3_9ACTN</name>
<keyword evidence="2" id="KW-0472">Membrane</keyword>
<feature type="compositionally biased region" description="Basic and acidic residues" evidence="1">
    <location>
        <begin position="9"/>
        <end position="21"/>
    </location>
</feature>
<sequence length="364" mass="38030">MSQPPYEPESERPQDRPHDPTRAFPTYARPDQHPQQAGSQPAGPQQPGSQQPGSQPAGGSPWAAPGQPQPAQGQPSYGQPQYGQPQQPAYGQPGQPAYGQPGQPGQPQYGQPGQPPQYPAGHSAGYGPGQYPSAYGQAPAPYAYGYGYQGDSGTNGLATAALATGIGGFFIGLSAPVAIGLGIAALVQIKRRQQGGKGMAIAGLVIGSLVTIGYVLLFAFLFVIGSRADDDYSAPEQPASSNSGPTQYIDELKVGDCFNDSSGGAEDEVILLACTAEHDGELVAVVTPPAGAYPGDSGVDKAADRACTPAFGTYVGKSRDDSELYLDWWTPDKTTWNHGDRRVFCAARGPDDQKLTTTVKNSHR</sequence>
<dbReference type="InterPro" id="IPR025241">
    <property type="entry name" value="DUF4190"/>
</dbReference>
<gene>
    <name evidence="5" type="ORF">EV650_5376</name>
</gene>
<feature type="transmembrane region" description="Helical" evidence="2">
    <location>
        <begin position="199"/>
        <end position="224"/>
    </location>
</feature>
<proteinExistence type="predicted"/>
<dbReference type="Proteomes" id="UP000295447">
    <property type="component" value="Unassembled WGS sequence"/>
</dbReference>
<evidence type="ECO:0000313" key="5">
    <source>
        <dbReference type="EMBL" id="TDW18780.1"/>
    </source>
</evidence>
<evidence type="ECO:0000313" key="6">
    <source>
        <dbReference type="Proteomes" id="UP000295447"/>
    </source>
</evidence>
<dbReference type="InterPro" id="IPR026004">
    <property type="entry name" value="Septum_form"/>
</dbReference>
<keyword evidence="2" id="KW-0812">Transmembrane</keyword>
<reference evidence="5 6" key="1">
    <citation type="submission" date="2019-03" db="EMBL/GenBank/DDBJ databases">
        <title>Genomic Encyclopedia of Type Strains, Phase III (KMG-III): the genomes of soil and plant-associated and newly described type strains.</title>
        <authorList>
            <person name="Whitman W."/>
        </authorList>
    </citation>
    <scope>NUCLEOTIDE SEQUENCE [LARGE SCALE GENOMIC DNA]</scope>
    <source>
        <strain evidence="5 6">VKM Ac-2570</strain>
    </source>
</reference>
<dbReference type="RefSeq" id="WP_134121720.1">
    <property type="nucleotide sequence ID" value="NZ_SODF01000002.1"/>
</dbReference>
<evidence type="ECO:0000256" key="1">
    <source>
        <dbReference type="SAM" id="MobiDB-lite"/>
    </source>
</evidence>
<dbReference type="Pfam" id="PF13828">
    <property type="entry name" value="DUF4190"/>
    <property type="match status" value="1"/>
</dbReference>